<accession>A0AAE1Q4K2</accession>
<evidence type="ECO:0000313" key="2">
    <source>
        <dbReference type="Proteomes" id="UP001292094"/>
    </source>
</evidence>
<reference evidence="1" key="1">
    <citation type="submission" date="2023-11" db="EMBL/GenBank/DDBJ databases">
        <title>Genome assemblies of two species of porcelain crab, Petrolisthes cinctipes and Petrolisthes manimaculis (Anomura: Porcellanidae).</title>
        <authorList>
            <person name="Angst P."/>
        </authorList>
    </citation>
    <scope>NUCLEOTIDE SEQUENCE</scope>
    <source>
        <strain evidence="1">PB745_02</strain>
        <tissue evidence="1">Gill</tissue>
    </source>
</reference>
<evidence type="ECO:0000313" key="1">
    <source>
        <dbReference type="EMBL" id="KAK4319424.1"/>
    </source>
</evidence>
<dbReference type="Proteomes" id="UP001292094">
    <property type="component" value="Unassembled WGS sequence"/>
</dbReference>
<dbReference type="AlphaFoldDB" id="A0AAE1Q4K2"/>
<gene>
    <name evidence="1" type="ORF">Pmani_009624</name>
</gene>
<proteinExistence type="predicted"/>
<sequence>MVGSDSLLGVGEWLWEWVEWLWEWVEWLWEWVEWWRVGKVVGSGYGGELKGGEWVKRCRVAMGVGRVVMGVGRVVGSGSSGEEWWGVVMGVCQRVGNGSSGGEWLCEWLWECVGVYGSVVGDKL</sequence>
<protein>
    <submittedName>
        <fullName evidence="1">Uncharacterized protein</fullName>
    </submittedName>
</protein>
<dbReference type="EMBL" id="JAWZYT010000754">
    <property type="protein sequence ID" value="KAK4319424.1"/>
    <property type="molecule type" value="Genomic_DNA"/>
</dbReference>
<name>A0AAE1Q4K2_9EUCA</name>
<comment type="caution">
    <text evidence="1">The sequence shown here is derived from an EMBL/GenBank/DDBJ whole genome shotgun (WGS) entry which is preliminary data.</text>
</comment>
<keyword evidence="2" id="KW-1185">Reference proteome</keyword>
<organism evidence="1 2">
    <name type="scientific">Petrolisthes manimaculis</name>
    <dbReference type="NCBI Taxonomy" id="1843537"/>
    <lineage>
        <taxon>Eukaryota</taxon>
        <taxon>Metazoa</taxon>
        <taxon>Ecdysozoa</taxon>
        <taxon>Arthropoda</taxon>
        <taxon>Crustacea</taxon>
        <taxon>Multicrustacea</taxon>
        <taxon>Malacostraca</taxon>
        <taxon>Eumalacostraca</taxon>
        <taxon>Eucarida</taxon>
        <taxon>Decapoda</taxon>
        <taxon>Pleocyemata</taxon>
        <taxon>Anomura</taxon>
        <taxon>Galatheoidea</taxon>
        <taxon>Porcellanidae</taxon>
        <taxon>Petrolisthes</taxon>
    </lineage>
</organism>